<keyword evidence="3" id="KW-1185">Reference proteome</keyword>
<protein>
    <submittedName>
        <fullName evidence="2">Uncharacterized protein</fullName>
    </submittedName>
</protein>
<keyword evidence="1" id="KW-0472">Membrane</keyword>
<evidence type="ECO:0000313" key="2">
    <source>
        <dbReference type="EMBL" id="NVN49189.1"/>
    </source>
</evidence>
<dbReference type="EMBL" id="JABFYL010000012">
    <property type="protein sequence ID" value="NVN49189.1"/>
    <property type="molecule type" value="Genomic_DNA"/>
</dbReference>
<proteinExistence type="predicted"/>
<accession>A0A850PFI1</accession>
<comment type="caution">
    <text evidence="2">The sequence shown here is derived from an EMBL/GenBank/DDBJ whole genome shotgun (WGS) entry which is preliminary data.</text>
</comment>
<sequence>MISQPQHLPWWQRQSTSFWAAATVGVPVLLSAGLLLAVPVKLLFDASGVSLLGSGFAVVAAVELILVLVSVLLFRRRSAWTTGAALAGGIAGVFLLAAASLRLVL</sequence>
<keyword evidence="1" id="KW-0812">Transmembrane</keyword>
<name>A0A850PFI1_9MYCO</name>
<dbReference type="RefSeq" id="WP_178357578.1">
    <property type="nucleotide sequence ID" value="NZ_JABFYL010000012.1"/>
</dbReference>
<feature type="transmembrane region" description="Helical" evidence="1">
    <location>
        <begin position="18"/>
        <end position="38"/>
    </location>
</feature>
<dbReference type="Proteomes" id="UP000570517">
    <property type="component" value="Unassembled WGS sequence"/>
</dbReference>
<feature type="transmembrane region" description="Helical" evidence="1">
    <location>
        <begin position="80"/>
        <end position="104"/>
    </location>
</feature>
<feature type="transmembrane region" description="Helical" evidence="1">
    <location>
        <begin position="50"/>
        <end position="74"/>
    </location>
</feature>
<evidence type="ECO:0000256" key="1">
    <source>
        <dbReference type="SAM" id="Phobius"/>
    </source>
</evidence>
<evidence type="ECO:0000313" key="3">
    <source>
        <dbReference type="Proteomes" id="UP000570517"/>
    </source>
</evidence>
<keyword evidence="1" id="KW-1133">Transmembrane helix</keyword>
<dbReference type="AlphaFoldDB" id="A0A850PFI1"/>
<reference evidence="2 3" key="1">
    <citation type="submission" date="2020-05" db="EMBL/GenBank/DDBJ databases">
        <title>Draft genome sequence of Mycobacterium hippocampi DL, isolated from European seabass, Dicentrarchus labrax, reared in fish farms.</title>
        <authorList>
            <person name="Stathopoulou P."/>
            <person name="Asimakis E."/>
            <person name="Tzokas K."/>
            <person name="Batargias C."/>
            <person name="Tsiamis G."/>
        </authorList>
    </citation>
    <scope>NUCLEOTIDE SEQUENCE [LARGE SCALE GENOMIC DNA]</scope>
    <source>
        <strain evidence="2 3">DL</strain>
    </source>
</reference>
<organism evidence="2 3">
    <name type="scientific">Mycolicibacterium hippocampi</name>
    <dbReference type="NCBI Taxonomy" id="659824"/>
    <lineage>
        <taxon>Bacteria</taxon>
        <taxon>Bacillati</taxon>
        <taxon>Actinomycetota</taxon>
        <taxon>Actinomycetes</taxon>
        <taxon>Mycobacteriales</taxon>
        <taxon>Mycobacteriaceae</taxon>
        <taxon>Mycolicibacterium</taxon>
    </lineage>
</organism>
<gene>
    <name evidence="2" type="ORF">HLY00_2075</name>
</gene>